<dbReference type="EMBL" id="FWZX01000026">
    <property type="protein sequence ID" value="SMF66159.1"/>
    <property type="molecule type" value="Genomic_DNA"/>
</dbReference>
<accession>A0A1Y6CQP3</accession>
<keyword evidence="1" id="KW-0812">Transmembrane</keyword>
<reference evidence="2 3" key="1">
    <citation type="submission" date="2017-04" db="EMBL/GenBank/DDBJ databases">
        <authorList>
            <person name="Afonso C.L."/>
            <person name="Miller P.J."/>
            <person name="Scott M.A."/>
            <person name="Spackman E."/>
            <person name="Goraichik I."/>
            <person name="Dimitrov K.M."/>
            <person name="Suarez D.L."/>
            <person name="Swayne D.E."/>
        </authorList>
    </citation>
    <scope>NUCLEOTIDE SEQUENCE [LARGE SCALE GENOMIC DNA]</scope>
    <source>
        <strain evidence="2 3">USBA 355</strain>
    </source>
</reference>
<feature type="transmembrane region" description="Helical" evidence="1">
    <location>
        <begin position="275"/>
        <end position="297"/>
    </location>
</feature>
<evidence type="ECO:0000256" key="1">
    <source>
        <dbReference type="SAM" id="Phobius"/>
    </source>
</evidence>
<keyword evidence="1" id="KW-1133">Transmembrane helix</keyword>
<keyword evidence="1" id="KW-0472">Membrane</keyword>
<proteinExistence type="predicted"/>
<feature type="transmembrane region" description="Helical" evidence="1">
    <location>
        <begin position="318"/>
        <end position="341"/>
    </location>
</feature>
<sequence>MIRDLLLAAEMGLRDLLRERTGLLCQILAFAAVLTPLLVLYGLKSGVIDGLTRELMSDPRTRQISLIGDRLYEASWIDSLRADPRVGFVMPHTRALAANVEFARSDGGAGRIERGSLLASAAGDPLLPPGVAPPEGETAVLTEALAQALGIAVGDKVTAIVSRISGGATQHVFLDLAVVGLVDNARWQARGALVELPLLIAFERWRDGYAVSRFGWDGVAGGERPDRFANLRLYARRLEDVRPLVDRLQDEGYLVSSHLAQVEAVLGLDRSLSGIFAIIAGVALGGYVLAFGATLWANVVRKVPALSLLRLQGLGRRAAIAFPVTQALTVALAGGLTATLLSQATCAGISRLFGAGLPAGARACAVGGGDYAIAILVSLAGAAVAAVVAAMRTTEVDPAGGLNRG</sequence>
<dbReference type="RefSeq" id="WP_085125341.1">
    <property type="nucleotide sequence ID" value="NZ_FWZX01000026.1"/>
</dbReference>
<protein>
    <submittedName>
        <fullName evidence="2">Putative ABC transport system permease protein</fullName>
    </submittedName>
</protein>
<feature type="transmembrane region" description="Helical" evidence="1">
    <location>
        <begin position="21"/>
        <end position="43"/>
    </location>
</feature>
<gene>
    <name evidence="2" type="ORF">SAMN05428998_12681</name>
</gene>
<name>A0A1Y6CQP3_9PROT</name>
<dbReference type="Proteomes" id="UP000192917">
    <property type="component" value="Unassembled WGS sequence"/>
</dbReference>
<evidence type="ECO:0000313" key="2">
    <source>
        <dbReference type="EMBL" id="SMF66159.1"/>
    </source>
</evidence>
<feature type="transmembrane region" description="Helical" evidence="1">
    <location>
        <begin position="371"/>
        <end position="391"/>
    </location>
</feature>
<evidence type="ECO:0000313" key="3">
    <source>
        <dbReference type="Proteomes" id="UP000192917"/>
    </source>
</evidence>
<keyword evidence="3" id="KW-1185">Reference proteome</keyword>
<dbReference type="AlphaFoldDB" id="A0A1Y6CQP3"/>
<dbReference type="STRING" id="560819.SAMN05428998_12681"/>
<organism evidence="2 3">
    <name type="scientific">Tistlia consotensis USBA 355</name>
    <dbReference type="NCBI Taxonomy" id="560819"/>
    <lineage>
        <taxon>Bacteria</taxon>
        <taxon>Pseudomonadati</taxon>
        <taxon>Pseudomonadota</taxon>
        <taxon>Alphaproteobacteria</taxon>
        <taxon>Rhodospirillales</taxon>
        <taxon>Rhodovibrionaceae</taxon>
        <taxon>Tistlia</taxon>
    </lineage>
</organism>